<dbReference type="PROSITE" id="PS51318">
    <property type="entry name" value="TAT"/>
    <property type="match status" value="1"/>
</dbReference>
<organism evidence="2 3">
    <name type="scientific">Haloarcula salina</name>
    <dbReference type="NCBI Taxonomy" id="1429914"/>
    <lineage>
        <taxon>Archaea</taxon>
        <taxon>Methanobacteriati</taxon>
        <taxon>Methanobacteriota</taxon>
        <taxon>Stenosarchaea group</taxon>
        <taxon>Halobacteria</taxon>
        <taxon>Halobacteriales</taxon>
        <taxon>Haloarculaceae</taxon>
        <taxon>Haloarcula</taxon>
    </lineage>
</organism>
<reference evidence="2" key="1">
    <citation type="submission" date="2021-06" db="EMBL/GenBank/DDBJ databases">
        <title>New haloarchaea isolates fom saline soil.</title>
        <authorList>
            <person name="Duran-Viseras A."/>
            <person name="Sanchez-Porro C.S."/>
            <person name="Ventosa A."/>
        </authorList>
    </citation>
    <scope>NUCLEOTIDE SEQUENCE</scope>
    <source>
        <strain evidence="2">JCM 18369</strain>
    </source>
</reference>
<dbReference type="Proteomes" id="UP001166304">
    <property type="component" value="Unassembled WGS sequence"/>
</dbReference>
<gene>
    <name evidence="2" type="ORF">KTS37_00845</name>
</gene>
<feature type="region of interest" description="Disordered" evidence="1">
    <location>
        <begin position="30"/>
        <end position="60"/>
    </location>
</feature>
<accession>A0AA41FXC7</accession>
<name>A0AA41FXC7_9EURY</name>
<keyword evidence="3" id="KW-1185">Reference proteome</keyword>
<dbReference type="EMBL" id="JAHQXE010000001">
    <property type="protein sequence ID" value="MBV0900321.1"/>
    <property type="molecule type" value="Genomic_DNA"/>
</dbReference>
<protein>
    <submittedName>
        <fullName evidence="2">Uncharacterized protein</fullName>
    </submittedName>
</protein>
<evidence type="ECO:0000256" key="1">
    <source>
        <dbReference type="SAM" id="MobiDB-lite"/>
    </source>
</evidence>
<proteinExistence type="predicted"/>
<dbReference type="InterPro" id="IPR006311">
    <property type="entry name" value="TAT_signal"/>
</dbReference>
<dbReference type="RefSeq" id="WP_162412376.1">
    <property type="nucleotide sequence ID" value="NZ_JAHQXE010000001.1"/>
</dbReference>
<comment type="caution">
    <text evidence="2">The sequence shown here is derived from an EMBL/GenBank/DDBJ whole genome shotgun (WGS) entry which is preliminary data.</text>
</comment>
<evidence type="ECO:0000313" key="2">
    <source>
        <dbReference type="EMBL" id="MBV0900321.1"/>
    </source>
</evidence>
<sequence>MGDTDKTGPAESIDRRRLLGVIGGGAAGALLGTGVGAARPDHANGGNGNRERGPPGNGNDGVGPCTCDSCPEGTFCGKIEGAPEDSETYTFESDGDSFSVTIESVTEKEGGEVTCFEFSTDDEIEQVCVKGGPDIATYDDDPEGTELCAPENPGGQQAAISNVSFCGTAGDELECYQIDLVEGEVIKEFGGDDDPGEAGYGDARRFEDFSVCEDGSNRQNLDPSGTRTREGCEIKWENLGFDSADNTASVYVELLSSDNGSCTITLAGYLLPDGETEYDPDTLTDQEYRDHDTAGLEEGESVTLSIDLDD</sequence>
<evidence type="ECO:0000313" key="3">
    <source>
        <dbReference type="Proteomes" id="UP001166304"/>
    </source>
</evidence>
<dbReference type="AlphaFoldDB" id="A0AA41FXC7"/>